<protein>
    <submittedName>
        <fullName evidence="4">Glutathione S-transferase</fullName>
        <ecNumber evidence="4">2.5.1.18</ecNumber>
    </submittedName>
</protein>
<dbReference type="SUPFAM" id="SSF47616">
    <property type="entry name" value="GST C-terminal domain-like"/>
    <property type="match status" value="1"/>
</dbReference>
<evidence type="ECO:0000259" key="3">
    <source>
        <dbReference type="PROSITE" id="PS50405"/>
    </source>
</evidence>
<dbReference type="PANTHER" id="PTHR44051:SF8">
    <property type="entry name" value="GLUTATHIONE S-TRANSFERASE GSTA"/>
    <property type="match status" value="1"/>
</dbReference>
<dbReference type="Proteomes" id="UP000244904">
    <property type="component" value="Unassembled WGS sequence"/>
</dbReference>
<feature type="region of interest" description="Disordered" evidence="1">
    <location>
        <begin position="212"/>
        <end position="233"/>
    </location>
</feature>
<dbReference type="CDD" id="cd03057">
    <property type="entry name" value="GST_N_Beta"/>
    <property type="match status" value="1"/>
</dbReference>
<dbReference type="PROSITE" id="PS50405">
    <property type="entry name" value="GST_CTER"/>
    <property type="match status" value="1"/>
</dbReference>
<dbReference type="EC" id="2.5.1.18" evidence="4"/>
<dbReference type="Pfam" id="PF13410">
    <property type="entry name" value="GST_C_2"/>
    <property type="match status" value="1"/>
</dbReference>
<dbReference type="InterPro" id="IPR004045">
    <property type="entry name" value="Glutathione_S-Trfase_N"/>
</dbReference>
<evidence type="ECO:0000256" key="1">
    <source>
        <dbReference type="SAM" id="MobiDB-lite"/>
    </source>
</evidence>
<dbReference type="InterPro" id="IPR010987">
    <property type="entry name" value="Glutathione-S-Trfase_C-like"/>
</dbReference>
<dbReference type="GO" id="GO:0004364">
    <property type="term" value="F:glutathione transferase activity"/>
    <property type="evidence" value="ECO:0007669"/>
    <property type="project" value="UniProtKB-EC"/>
</dbReference>
<proteinExistence type="predicted"/>
<evidence type="ECO:0000313" key="4">
    <source>
        <dbReference type="EMBL" id="SPF81056.1"/>
    </source>
</evidence>
<dbReference type="PROSITE" id="PS50404">
    <property type="entry name" value="GST_NTER"/>
    <property type="match status" value="1"/>
</dbReference>
<evidence type="ECO:0000259" key="2">
    <source>
        <dbReference type="PROSITE" id="PS50404"/>
    </source>
</evidence>
<feature type="domain" description="GST C-terminal" evidence="3">
    <location>
        <begin position="85"/>
        <end position="228"/>
    </location>
</feature>
<dbReference type="InterPro" id="IPR036249">
    <property type="entry name" value="Thioredoxin-like_sf"/>
</dbReference>
<dbReference type="SUPFAM" id="SSF52833">
    <property type="entry name" value="Thioredoxin-like"/>
    <property type="match status" value="1"/>
</dbReference>
<reference evidence="5" key="1">
    <citation type="submission" date="2018-03" db="EMBL/GenBank/DDBJ databases">
        <authorList>
            <person name="Rodrigo-Torres L."/>
            <person name="Arahal R. D."/>
            <person name="Lucena T."/>
        </authorList>
    </citation>
    <scope>NUCLEOTIDE SEQUENCE [LARGE SCALE GENOMIC DNA]</scope>
    <source>
        <strain evidence="5">CECT 8871</strain>
    </source>
</reference>
<organism evidence="4 5">
    <name type="scientific">Pseudoprimorskyibacter insulae</name>
    <dbReference type="NCBI Taxonomy" id="1695997"/>
    <lineage>
        <taxon>Bacteria</taxon>
        <taxon>Pseudomonadati</taxon>
        <taxon>Pseudomonadota</taxon>
        <taxon>Alphaproteobacteria</taxon>
        <taxon>Rhodobacterales</taxon>
        <taxon>Paracoccaceae</taxon>
        <taxon>Pseudoprimorskyibacter</taxon>
    </lineage>
</organism>
<keyword evidence="5" id="KW-1185">Reference proteome</keyword>
<dbReference type="Gene3D" id="3.40.30.10">
    <property type="entry name" value="Glutaredoxin"/>
    <property type="match status" value="1"/>
</dbReference>
<dbReference type="OrthoDB" id="7583243at2"/>
<dbReference type="AlphaFoldDB" id="A0A2R8AYF5"/>
<feature type="compositionally biased region" description="Pro residues" evidence="1">
    <location>
        <begin position="219"/>
        <end position="233"/>
    </location>
</feature>
<dbReference type="InterPro" id="IPR040079">
    <property type="entry name" value="Glutathione_S-Trfase"/>
</dbReference>
<name>A0A2R8AYF5_9RHOB</name>
<dbReference type="SFLD" id="SFLDG00358">
    <property type="entry name" value="Main_(cytGST)"/>
    <property type="match status" value="1"/>
</dbReference>
<dbReference type="Gene3D" id="1.20.1050.10">
    <property type="match status" value="1"/>
</dbReference>
<dbReference type="Pfam" id="PF13409">
    <property type="entry name" value="GST_N_2"/>
    <property type="match status" value="1"/>
</dbReference>
<dbReference type="InterPro" id="IPR036282">
    <property type="entry name" value="Glutathione-S-Trfase_C_sf"/>
</dbReference>
<accession>A0A2R8AYF5</accession>
<dbReference type="PANTHER" id="PTHR44051">
    <property type="entry name" value="GLUTATHIONE S-TRANSFERASE-RELATED"/>
    <property type="match status" value="1"/>
</dbReference>
<evidence type="ECO:0000313" key="5">
    <source>
        <dbReference type="Proteomes" id="UP000244904"/>
    </source>
</evidence>
<feature type="domain" description="GST N-terminal" evidence="2">
    <location>
        <begin position="1"/>
        <end position="81"/>
    </location>
</feature>
<dbReference type="RefSeq" id="WP_108886909.1">
    <property type="nucleotide sequence ID" value="NZ_OMOJ01000006.1"/>
</dbReference>
<sequence length="233" mass="25201">MDYVLHYAPDNASLAVRLTLEELGLPYRTRLVDRAGHAQASDAYRALNPAAKIPTLETPDGPIFETAAILLWLADRHGAMAPAITAPARAGLLKWLFFTSNTVHAGLRMTFYPNRYAGDGAEAQSALRRHVQSTLMSEWALLDAALATRQGPYFGGGAPNILDCYAAPLLRWSALYPAGQTDWFRLADLPALARMAQLFEQRPSAQAAIKAEGLGPHPFTAPEPPTPPEGSAL</sequence>
<dbReference type="EMBL" id="OMOJ01000006">
    <property type="protein sequence ID" value="SPF81056.1"/>
    <property type="molecule type" value="Genomic_DNA"/>
</dbReference>
<dbReference type="SFLD" id="SFLDS00019">
    <property type="entry name" value="Glutathione_Transferase_(cytos"/>
    <property type="match status" value="1"/>
</dbReference>
<gene>
    <name evidence="4" type="primary">gst_2</name>
    <name evidence="4" type="ORF">PRI8871_02873</name>
</gene>
<keyword evidence="4" id="KW-0808">Transferase</keyword>